<feature type="region of interest" description="Disordered" evidence="1">
    <location>
        <begin position="1"/>
        <end position="20"/>
    </location>
</feature>
<evidence type="ECO:0000313" key="2">
    <source>
        <dbReference type="EMBL" id="JAH08294.1"/>
    </source>
</evidence>
<reference evidence="2" key="2">
    <citation type="journal article" date="2015" name="Fish Shellfish Immunol.">
        <title>Early steps in the European eel (Anguilla anguilla)-Vibrio vulnificus interaction in the gills: Role of the RtxA13 toxin.</title>
        <authorList>
            <person name="Callol A."/>
            <person name="Pajuelo D."/>
            <person name="Ebbesson L."/>
            <person name="Teles M."/>
            <person name="MacKenzie S."/>
            <person name="Amaro C."/>
        </authorList>
    </citation>
    <scope>NUCLEOTIDE SEQUENCE</scope>
</reference>
<accession>A0A0E9PUY8</accession>
<sequence>MIQKETSTKTSTPDFGKNPR</sequence>
<dbReference type="AlphaFoldDB" id="A0A0E9PUY8"/>
<dbReference type="EMBL" id="GBXM01100283">
    <property type="protein sequence ID" value="JAH08294.1"/>
    <property type="molecule type" value="Transcribed_RNA"/>
</dbReference>
<organism evidence="2">
    <name type="scientific">Anguilla anguilla</name>
    <name type="common">European freshwater eel</name>
    <name type="synonym">Muraena anguilla</name>
    <dbReference type="NCBI Taxonomy" id="7936"/>
    <lineage>
        <taxon>Eukaryota</taxon>
        <taxon>Metazoa</taxon>
        <taxon>Chordata</taxon>
        <taxon>Craniata</taxon>
        <taxon>Vertebrata</taxon>
        <taxon>Euteleostomi</taxon>
        <taxon>Actinopterygii</taxon>
        <taxon>Neopterygii</taxon>
        <taxon>Teleostei</taxon>
        <taxon>Anguilliformes</taxon>
        <taxon>Anguillidae</taxon>
        <taxon>Anguilla</taxon>
    </lineage>
</organism>
<proteinExistence type="predicted"/>
<feature type="compositionally biased region" description="Polar residues" evidence="1">
    <location>
        <begin position="1"/>
        <end position="13"/>
    </location>
</feature>
<protein>
    <submittedName>
        <fullName evidence="2">Uncharacterized protein</fullName>
    </submittedName>
</protein>
<reference evidence="2" key="1">
    <citation type="submission" date="2014-11" db="EMBL/GenBank/DDBJ databases">
        <authorList>
            <person name="Amaro Gonzalez C."/>
        </authorList>
    </citation>
    <scope>NUCLEOTIDE SEQUENCE</scope>
</reference>
<name>A0A0E9PUY8_ANGAN</name>
<evidence type="ECO:0000256" key="1">
    <source>
        <dbReference type="SAM" id="MobiDB-lite"/>
    </source>
</evidence>